<dbReference type="Proteomes" id="UP000271374">
    <property type="component" value="Unassembled WGS sequence"/>
</dbReference>
<dbReference type="GO" id="GO:0005886">
    <property type="term" value="C:plasma membrane"/>
    <property type="evidence" value="ECO:0007669"/>
    <property type="project" value="UniProtKB-SubCell"/>
</dbReference>
<protein>
    <submittedName>
        <fullName evidence="13">Aliphatic sulfonate ABC transporter substrate-binding protein</fullName>
    </submittedName>
</protein>
<dbReference type="PROSITE" id="PS51257">
    <property type="entry name" value="PROKAR_LIPOPROTEIN"/>
    <property type="match status" value="1"/>
</dbReference>
<keyword evidence="4" id="KW-0813">Transport</keyword>
<dbReference type="Gene3D" id="3.40.190.10">
    <property type="entry name" value="Periplasmic binding protein-like II"/>
    <property type="match status" value="2"/>
</dbReference>
<dbReference type="GO" id="GO:0042626">
    <property type="term" value="F:ATPase-coupled transmembrane transporter activity"/>
    <property type="evidence" value="ECO:0007669"/>
    <property type="project" value="InterPro"/>
</dbReference>
<evidence type="ECO:0000256" key="7">
    <source>
        <dbReference type="ARBA" id="ARBA00022729"/>
    </source>
</evidence>
<evidence type="ECO:0000313" key="13">
    <source>
        <dbReference type="EMBL" id="RTR28728.1"/>
    </source>
</evidence>
<keyword evidence="14" id="KW-1185">Reference proteome</keyword>
<dbReference type="EMBL" id="RXNT01000014">
    <property type="protein sequence ID" value="RTR28728.1"/>
    <property type="molecule type" value="Genomic_DNA"/>
</dbReference>
<dbReference type="OrthoDB" id="506341at2"/>
<dbReference type="InterPro" id="IPR001638">
    <property type="entry name" value="Solute-binding_3/MltF_N"/>
</dbReference>
<evidence type="ECO:0000256" key="9">
    <source>
        <dbReference type="ARBA" id="ARBA00023139"/>
    </source>
</evidence>
<name>A0A3S0IB89_9BACI</name>
<evidence type="ECO:0000259" key="12">
    <source>
        <dbReference type="SMART" id="SM00062"/>
    </source>
</evidence>
<reference evidence="13 14" key="1">
    <citation type="submission" date="2018-12" db="EMBL/GenBank/DDBJ databases">
        <title>Bacillus yapensis draft genome sequence.</title>
        <authorList>
            <person name="Yu L."/>
            <person name="Xu X."/>
            <person name="Tang X."/>
        </authorList>
    </citation>
    <scope>NUCLEOTIDE SEQUENCE [LARGE SCALE GENOMIC DNA]</scope>
    <source>
        <strain evidence="13 14">XXST-01</strain>
    </source>
</reference>
<proteinExistence type="inferred from homology"/>
<evidence type="ECO:0000256" key="1">
    <source>
        <dbReference type="ARBA" id="ARBA00004418"/>
    </source>
</evidence>
<gene>
    <name evidence="13" type="ORF">EKG37_16040</name>
</gene>
<evidence type="ECO:0000256" key="3">
    <source>
        <dbReference type="ARBA" id="ARBA00010742"/>
    </source>
</evidence>
<dbReference type="RefSeq" id="WP_126409825.1">
    <property type="nucleotide sequence ID" value="NZ_RXNT01000014.1"/>
</dbReference>
<dbReference type="CDD" id="cd13553">
    <property type="entry name" value="PBP2_NrtA_CpmA_like"/>
    <property type="match status" value="1"/>
</dbReference>
<dbReference type="InterPro" id="IPR044527">
    <property type="entry name" value="NrtA/CpmA_ABC-bd_dom"/>
</dbReference>
<feature type="signal peptide" evidence="11">
    <location>
        <begin position="1"/>
        <end position="20"/>
    </location>
</feature>
<evidence type="ECO:0000256" key="5">
    <source>
        <dbReference type="ARBA" id="ARBA00022475"/>
    </source>
</evidence>
<dbReference type="SUPFAM" id="SSF53850">
    <property type="entry name" value="Periplasmic binding protein-like II"/>
    <property type="match status" value="1"/>
</dbReference>
<sequence length="339" mass="36471">MKKKSIFLAIIFMLFAGILAGCGADSATGKKDGKEKVVIGYFPNINHVPAMVAKDKGYYQKELGDGTTVEYKTFADGSAFMTALKTGEIDAGLVGPGPAMNNYSTGADVRVIAGASTGGTVVLARKDSGINSVEDLAGKTFITPAVGCTHDVQYETYLEDLGITSERIGGTMKHLTGNAAQYSAMLQAGKIDIAVAPEPWAAQIQLETGAEVVIPWNEISFGETLPASILVASGKMIDNNKETIDKIVKAHKEAVDFINANPEEAKEITIKDIEITTGQELAKEVVDLAWDRIGFTYEVDQEAIQAFSDSSYALKFLKEKPDFKEFIDLQFISTETASR</sequence>
<keyword evidence="10" id="KW-0449">Lipoprotein</keyword>
<evidence type="ECO:0000256" key="6">
    <source>
        <dbReference type="ARBA" id="ARBA00022519"/>
    </source>
</evidence>
<dbReference type="Pfam" id="PF13379">
    <property type="entry name" value="NMT1_2"/>
    <property type="match status" value="1"/>
</dbReference>
<dbReference type="InterPro" id="IPR010067">
    <property type="entry name" value="ABC_SsuA_sub-bd"/>
</dbReference>
<evidence type="ECO:0000256" key="10">
    <source>
        <dbReference type="ARBA" id="ARBA00023288"/>
    </source>
</evidence>
<keyword evidence="6" id="KW-0997">Cell inner membrane</keyword>
<evidence type="ECO:0000313" key="14">
    <source>
        <dbReference type="Proteomes" id="UP000271374"/>
    </source>
</evidence>
<evidence type="ECO:0000256" key="8">
    <source>
        <dbReference type="ARBA" id="ARBA00023136"/>
    </source>
</evidence>
<keyword evidence="9" id="KW-0564">Palmitate</keyword>
<evidence type="ECO:0000256" key="4">
    <source>
        <dbReference type="ARBA" id="ARBA00022448"/>
    </source>
</evidence>
<dbReference type="GO" id="GO:0042597">
    <property type="term" value="C:periplasmic space"/>
    <property type="evidence" value="ECO:0007669"/>
    <property type="project" value="UniProtKB-SubCell"/>
</dbReference>
<dbReference type="PANTHER" id="PTHR30024:SF47">
    <property type="entry name" value="TAURINE-BINDING PERIPLASMIC PROTEIN"/>
    <property type="match status" value="1"/>
</dbReference>
<comment type="subcellular location">
    <subcellularLocation>
        <location evidence="2">Cell inner membrane</location>
    </subcellularLocation>
    <subcellularLocation>
        <location evidence="1">Periplasm</location>
    </subcellularLocation>
</comment>
<dbReference type="PANTHER" id="PTHR30024">
    <property type="entry name" value="ALIPHATIC SULFONATES-BINDING PROTEIN-RELATED"/>
    <property type="match status" value="1"/>
</dbReference>
<keyword evidence="7 11" id="KW-0732">Signal</keyword>
<dbReference type="SMART" id="SM00062">
    <property type="entry name" value="PBPb"/>
    <property type="match status" value="1"/>
</dbReference>
<accession>A0A3S0IB89</accession>
<evidence type="ECO:0000256" key="11">
    <source>
        <dbReference type="SAM" id="SignalP"/>
    </source>
</evidence>
<keyword evidence="8" id="KW-0472">Membrane</keyword>
<evidence type="ECO:0000256" key="2">
    <source>
        <dbReference type="ARBA" id="ARBA00004533"/>
    </source>
</evidence>
<organism evidence="13 14">
    <name type="scientific">Bacillus yapensis</name>
    <dbReference type="NCBI Taxonomy" id="2492960"/>
    <lineage>
        <taxon>Bacteria</taxon>
        <taxon>Bacillati</taxon>
        <taxon>Bacillota</taxon>
        <taxon>Bacilli</taxon>
        <taxon>Bacillales</taxon>
        <taxon>Bacillaceae</taxon>
        <taxon>Bacillus</taxon>
    </lineage>
</organism>
<keyword evidence="5" id="KW-1003">Cell membrane</keyword>
<dbReference type="AlphaFoldDB" id="A0A3S0IB89"/>
<feature type="chain" id="PRO_5038797944" evidence="11">
    <location>
        <begin position="21"/>
        <end position="339"/>
    </location>
</feature>
<comment type="caution">
    <text evidence="13">The sequence shown here is derived from an EMBL/GenBank/DDBJ whole genome shotgun (WGS) entry which is preliminary data.</text>
</comment>
<comment type="similarity">
    <text evidence="3">Belongs to the bacterial solute-binding protein SsuA/TauA family.</text>
</comment>
<dbReference type="NCBIfam" id="TIGR01728">
    <property type="entry name" value="SsuA_fam"/>
    <property type="match status" value="1"/>
</dbReference>
<feature type="domain" description="Solute-binding protein family 3/N-terminal" evidence="12">
    <location>
        <begin position="36"/>
        <end position="268"/>
    </location>
</feature>